<evidence type="ECO:0000313" key="1">
    <source>
        <dbReference type="EMBL" id="QXH55012.1"/>
    </source>
</evidence>
<reference evidence="1 2" key="1">
    <citation type="journal article" date="2021" name="Microorganisms">
        <title>The Ever-Expanding Pseudomonas Genus: Description of 43 New Species and Partition of the Pseudomonas putida Group.</title>
        <authorList>
            <person name="Girard L."/>
            <person name="Lood C."/>
            <person name="Hofte M."/>
            <person name="Vandamme P."/>
            <person name="Rokni-Zadeh H."/>
            <person name="van Noort V."/>
            <person name="Lavigne R."/>
            <person name="De Mot R."/>
        </authorList>
    </citation>
    <scope>NUCLEOTIDE SEQUENCE [LARGE SCALE GENOMIC DNA]</scope>
    <source>
        <strain evidence="1 2">COW77</strain>
    </source>
</reference>
<sequence length="377" mass="42487">MLWPIISNPISPQPFEALHIAEVLYEFDGPKIFTTVGCDSLLRFWYESAEDREEKLIRYLVTPTSPSLIQQLKAGHKTVHDLLKQSWLWVVDMHYDMSPAMAWSLESLDDVPLQFKPEPHATLCPEHMPLLSYRLIGPGLREGAVPASVIARAVNSPASALKKILEVVTQSVSQGRPEESFRKSYDLPATRFAYNSFEVSFSSPSSDQLDLQTSPIDAYAQSARVLESGLNWLVERSGNEPEISILEALRDLTPPTHGQVESAEIRGQLIKNSQVIRLNRNHRKFISETLARHLTQKHQLMKTSGQIRELDKDNLTFILRGRPNHETELKCAFSDSLYDDVVECFASEVTINVTGRLKPTKSVLEISDIEASPDDQP</sequence>
<dbReference type="Proteomes" id="UP000824010">
    <property type="component" value="Chromosome"/>
</dbReference>
<proteinExistence type="predicted"/>
<gene>
    <name evidence="1" type="ORF">KSS90_16830</name>
</gene>
<name>A0ABX8NFY1_9PSED</name>
<accession>A0ABX8NFY1</accession>
<evidence type="ECO:0000313" key="2">
    <source>
        <dbReference type="Proteomes" id="UP000824010"/>
    </source>
</evidence>
<dbReference type="EMBL" id="CP077077">
    <property type="protein sequence ID" value="QXH55012.1"/>
    <property type="molecule type" value="Genomic_DNA"/>
</dbReference>
<keyword evidence="2" id="KW-1185">Reference proteome</keyword>
<dbReference type="RefSeq" id="WP_217866490.1">
    <property type="nucleotide sequence ID" value="NZ_CP077077.1"/>
</dbReference>
<organism evidence="1 2">
    <name type="scientific">Pseudomonas maumuensis</name>
    <dbReference type="NCBI Taxonomy" id="2842354"/>
    <lineage>
        <taxon>Bacteria</taxon>
        <taxon>Pseudomonadati</taxon>
        <taxon>Pseudomonadota</taxon>
        <taxon>Gammaproteobacteria</taxon>
        <taxon>Pseudomonadales</taxon>
        <taxon>Pseudomonadaceae</taxon>
        <taxon>Pseudomonas</taxon>
    </lineage>
</organism>
<protein>
    <submittedName>
        <fullName evidence="1">Uncharacterized protein</fullName>
    </submittedName>
</protein>